<feature type="compositionally biased region" description="Low complexity" evidence="1">
    <location>
        <begin position="265"/>
        <end position="280"/>
    </location>
</feature>
<feature type="region of interest" description="Disordered" evidence="1">
    <location>
        <begin position="68"/>
        <end position="88"/>
    </location>
</feature>
<proteinExistence type="predicted"/>
<reference evidence="4" key="2">
    <citation type="submission" date="2012-08" db="EMBL/GenBank/DDBJ databases">
        <title>Genome sequence of Kazachstania naganishii.</title>
        <authorList>
            <person name="Gordon J.L."/>
            <person name="Armisen D."/>
            <person name="Proux-Wera E."/>
            <person name="OhEigeartaigh S.S."/>
            <person name="Byrne K.P."/>
            <person name="Wolfe K.H."/>
        </authorList>
    </citation>
    <scope>NUCLEOTIDE SEQUENCE [LARGE SCALE GENOMIC DNA]</scope>
    <source>
        <strain evidence="4">ATCC MYA-139 / BCRC 22969 / CBS 8797 / CCRC 22969 / KCTC 17520 / NBRC 10181 / NCYC 3082</strain>
    </source>
</reference>
<evidence type="ECO:0000313" key="3">
    <source>
        <dbReference type="EMBL" id="CCK69758.1"/>
    </source>
</evidence>
<dbReference type="EMBL" id="HE978316">
    <property type="protein sequence ID" value="CCK69758.1"/>
    <property type="molecule type" value="Genomic_DNA"/>
</dbReference>
<name>J7RJS3_HUIN7</name>
<keyword evidence="2" id="KW-0812">Transmembrane</keyword>
<feature type="compositionally biased region" description="Polar residues" evidence="1">
    <location>
        <begin position="166"/>
        <end position="182"/>
    </location>
</feature>
<keyword evidence="2" id="KW-0472">Membrane</keyword>
<protein>
    <recommendedName>
        <fullName evidence="5">Suppressor of lethality of KEX2 GAS1 double null mutant protein 1</fullName>
    </recommendedName>
</protein>
<dbReference type="AlphaFoldDB" id="J7RJS3"/>
<dbReference type="KEGG" id="kng:KNAG_0C06660"/>
<dbReference type="OrthoDB" id="4097102at2759"/>
<evidence type="ECO:0000256" key="2">
    <source>
        <dbReference type="SAM" id="Phobius"/>
    </source>
</evidence>
<evidence type="ECO:0000313" key="4">
    <source>
        <dbReference type="Proteomes" id="UP000006310"/>
    </source>
</evidence>
<dbReference type="Proteomes" id="UP000006310">
    <property type="component" value="Chromosome 3"/>
</dbReference>
<evidence type="ECO:0000256" key="1">
    <source>
        <dbReference type="SAM" id="MobiDB-lite"/>
    </source>
</evidence>
<dbReference type="GeneID" id="34525438"/>
<sequence length="337" mass="37001">MGTVGTAVGCAVGIPIGIGILVAVAFWYRLQRRFQRELQDDKELERAVYDESGFVGFDTVEDLKDSTLTSSDNLAEPREGSTRHGKPKNTLYIPAYRRKINEAQRNNSVLAAPPSANVSRLSIPSVVDFQGPPMQGYHNNSSRQISVYDQMVPFVAADGQKLFDIDSTNVPDNSDTQPQSATGQGGIIKNFQNQDLGSYYPMLHNPQQQKWLGSYTVSERGSSLGSVSKMDNSTAVSNNASGTPKKSAQHASTNYQPPPHSPSDLGTATTIATTPQGTLPIDNTDYKPVGTATDQYALRNNYDVDNTGMITEEDQYENEFTNYTVNRRQFLDSLRPN</sequence>
<feature type="transmembrane region" description="Helical" evidence="2">
    <location>
        <begin position="6"/>
        <end position="28"/>
    </location>
</feature>
<feature type="compositionally biased region" description="Polar residues" evidence="1">
    <location>
        <begin position="222"/>
        <end position="255"/>
    </location>
</feature>
<dbReference type="eggNOG" id="ENOG502RZI6">
    <property type="taxonomic scope" value="Eukaryota"/>
</dbReference>
<gene>
    <name evidence="3" type="primary">KNAG0C06660</name>
    <name evidence="3" type="ordered locus">KNAG_0C06660</name>
</gene>
<dbReference type="HOGENOM" id="CLU_079389_0_0_1"/>
<organism evidence="3 4">
    <name type="scientific">Huiozyma naganishii (strain ATCC MYA-139 / BCRC 22969 / CBS 8797 / KCTC 17520 / NBRC 10181 / NCYC 3082 / Yp74L-3)</name>
    <name type="common">Yeast</name>
    <name type="synonym">Kazachstania naganishii</name>
    <dbReference type="NCBI Taxonomy" id="1071383"/>
    <lineage>
        <taxon>Eukaryota</taxon>
        <taxon>Fungi</taxon>
        <taxon>Dikarya</taxon>
        <taxon>Ascomycota</taxon>
        <taxon>Saccharomycotina</taxon>
        <taxon>Saccharomycetes</taxon>
        <taxon>Saccharomycetales</taxon>
        <taxon>Saccharomycetaceae</taxon>
        <taxon>Huiozyma</taxon>
    </lineage>
</organism>
<keyword evidence="2" id="KW-1133">Transmembrane helix</keyword>
<keyword evidence="4" id="KW-1185">Reference proteome</keyword>
<feature type="region of interest" description="Disordered" evidence="1">
    <location>
        <begin position="222"/>
        <end position="286"/>
    </location>
</feature>
<dbReference type="OMA" id="KYYVPAY"/>
<accession>J7RJS3</accession>
<evidence type="ECO:0008006" key="5">
    <source>
        <dbReference type="Google" id="ProtNLM"/>
    </source>
</evidence>
<reference evidence="3 4" key="1">
    <citation type="journal article" date="2011" name="Proc. Natl. Acad. Sci. U.S.A.">
        <title>Evolutionary erosion of yeast sex chromosomes by mating-type switching accidents.</title>
        <authorList>
            <person name="Gordon J.L."/>
            <person name="Armisen D."/>
            <person name="Proux-Wera E."/>
            <person name="Oheigeartaigh S.S."/>
            <person name="Byrne K.P."/>
            <person name="Wolfe K.H."/>
        </authorList>
    </citation>
    <scope>NUCLEOTIDE SEQUENCE [LARGE SCALE GENOMIC DNA]</scope>
    <source>
        <strain evidence="4">ATCC MYA-139 / BCRC 22969 / CBS 8797 / CCRC 22969 / KCTC 17520 / NBRC 10181 / NCYC 3082</strain>
    </source>
</reference>
<feature type="region of interest" description="Disordered" evidence="1">
    <location>
        <begin position="165"/>
        <end position="187"/>
    </location>
</feature>
<dbReference type="RefSeq" id="XP_022464004.1">
    <property type="nucleotide sequence ID" value="XM_022607404.1"/>
</dbReference>